<dbReference type="Pfam" id="PF05048">
    <property type="entry name" value="NosD"/>
    <property type="match status" value="1"/>
</dbReference>
<gene>
    <name evidence="3" type="ORF">S06H3_63808</name>
</gene>
<feature type="region of interest" description="Disordered" evidence="1">
    <location>
        <begin position="110"/>
        <end position="129"/>
    </location>
</feature>
<dbReference type="AlphaFoldDB" id="X1NUY2"/>
<evidence type="ECO:0000259" key="2">
    <source>
        <dbReference type="Pfam" id="PF05048"/>
    </source>
</evidence>
<comment type="caution">
    <text evidence="3">The sequence shown here is derived from an EMBL/GenBank/DDBJ whole genome shotgun (WGS) entry which is preliminary data.</text>
</comment>
<accession>X1NUY2</accession>
<organism evidence="3">
    <name type="scientific">marine sediment metagenome</name>
    <dbReference type="NCBI Taxonomy" id="412755"/>
    <lineage>
        <taxon>unclassified sequences</taxon>
        <taxon>metagenomes</taxon>
        <taxon>ecological metagenomes</taxon>
    </lineage>
</organism>
<evidence type="ECO:0000313" key="3">
    <source>
        <dbReference type="EMBL" id="GAI47867.1"/>
    </source>
</evidence>
<feature type="non-terminal residue" evidence="3">
    <location>
        <position position="129"/>
    </location>
</feature>
<feature type="domain" description="Periplasmic copper-binding protein NosD beta helix" evidence="2">
    <location>
        <begin position="6"/>
        <end position="115"/>
    </location>
</feature>
<dbReference type="EMBL" id="BARV01042425">
    <property type="protein sequence ID" value="GAI47867.1"/>
    <property type="molecule type" value="Genomic_DNA"/>
</dbReference>
<sequence length="129" mass="14670">VNVLNCEVHDISDYGLYLFTATNCNIGRCNVYDNEGTGVYIFAFWGDTKDNIIADCNLYNNNYGIRTNDYNGFIYDNLIYHNNFADNTQNANDKYANTWDNGYPSGGNYWDDYTGEDNDGDGIGDTPYH</sequence>
<name>X1NUY2_9ZZZZ</name>
<proteinExistence type="predicted"/>
<reference evidence="3" key="1">
    <citation type="journal article" date="2014" name="Front. Microbiol.">
        <title>High frequency of phylogenetically diverse reductive dehalogenase-homologous genes in deep subseafloor sedimentary metagenomes.</title>
        <authorList>
            <person name="Kawai M."/>
            <person name="Futagami T."/>
            <person name="Toyoda A."/>
            <person name="Takaki Y."/>
            <person name="Nishi S."/>
            <person name="Hori S."/>
            <person name="Arai W."/>
            <person name="Tsubouchi T."/>
            <person name="Morono Y."/>
            <person name="Uchiyama I."/>
            <person name="Ito T."/>
            <person name="Fujiyama A."/>
            <person name="Inagaki F."/>
            <person name="Takami H."/>
        </authorList>
    </citation>
    <scope>NUCLEOTIDE SEQUENCE</scope>
    <source>
        <strain evidence="3">Expedition CK06-06</strain>
    </source>
</reference>
<protein>
    <recommendedName>
        <fullName evidence="2">Periplasmic copper-binding protein NosD beta helix domain-containing protein</fullName>
    </recommendedName>
</protein>
<dbReference type="Gene3D" id="2.160.20.10">
    <property type="entry name" value="Single-stranded right-handed beta-helix, Pectin lyase-like"/>
    <property type="match status" value="1"/>
</dbReference>
<dbReference type="InterPro" id="IPR011050">
    <property type="entry name" value="Pectin_lyase_fold/virulence"/>
</dbReference>
<dbReference type="InterPro" id="IPR007742">
    <property type="entry name" value="NosD_dom"/>
</dbReference>
<dbReference type="InterPro" id="IPR012334">
    <property type="entry name" value="Pectin_lyas_fold"/>
</dbReference>
<dbReference type="SUPFAM" id="SSF51126">
    <property type="entry name" value="Pectin lyase-like"/>
    <property type="match status" value="1"/>
</dbReference>
<evidence type="ECO:0000256" key="1">
    <source>
        <dbReference type="SAM" id="MobiDB-lite"/>
    </source>
</evidence>
<feature type="compositionally biased region" description="Acidic residues" evidence="1">
    <location>
        <begin position="113"/>
        <end position="122"/>
    </location>
</feature>
<feature type="non-terminal residue" evidence="3">
    <location>
        <position position="1"/>
    </location>
</feature>